<keyword evidence="3" id="KW-1185">Reference proteome</keyword>
<dbReference type="InterPro" id="IPR050194">
    <property type="entry name" value="Glycosyltransferase_grp1"/>
</dbReference>
<reference evidence="2 3" key="1">
    <citation type="submission" date="2016-12" db="EMBL/GenBank/DDBJ databases">
        <title>Trade-off between light-utilization and light-protection in marine flavobacteria.</title>
        <authorList>
            <person name="Kumagai Y."/>
            <person name="Yoshizawa S."/>
            <person name="Kogure K."/>
            <person name="Iwasaki W."/>
        </authorList>
    </citation>
    <scope>NUCLEOTIDE SEQUENCE [LARGE SCALE GENOMIC DNA]</scope>
    <source>
        <strain evidence="2 3">NBRC 108759</strain>
    </source>
</reference>
<comment type="caution">
    <text evidence="2">The sequence shown here is derived from an EMBL/GenBank/DDBJ whole genome shotgun (WGS) entry which is preliminary data.</text>
</comment>
<dbReference type="PANTHER" id="PTHR45947:SF3">
    <property type="entry name" value="SULFOQUINOVOSYL TRANSFERASE SQD2"/>
    <property type="match status" value="1"/>
</dbReference>
<sequence length="384" mass="44015">MLIDIFLNRKLHILFLCGWYPSRVFPNNGDFIHRHAKAVSLKHKVSIIHIISDENNMKNIEIVSDKIDGVHTHIAYLKKTRNPLQKGNQFLKAYKILLKKVGFFDMIHLNELFPFGVLALYSKWLSKKPFIISEHWTDYKFPLSNKISKIQKSISKIIAKNASFICPVTSDLKNSMQIFGLKGTYKIVENVVDTEVFFPIKKDAGKFTIIHISNMNDAHKNVSGILNVVQKIQEKTSTILVKIIGENAMKYVALANDLNINPEIIEFINHVPHREIIAHLQQANLFVLFSNFENLPCVILEAFACGTPVISTNVGGINEYFPNDFGVLIPPKDEQKLEIEILKFYHKKKGLASKEKMHTYINEHFSENAIADKFHNLYVKTLET</sequence>
<protein>
    <recommendedName>
        <fullName evidence="1">Glycosyl transferase family 1 domain-containing protein</fullName>
    </recommendedName>
</protein>
<dbReference type="SUPFAM" id="SSF53756">
    <property type="entry name" value="UDP-Glycosyltransferase/glycogen phosphorylase"/>
    <property type="match status" value="1"/>
</dbReference>
<dbReference type="OrthoDB" id="9795068at2"/>
<dbReference type="InterPro" id="IPR001296">
    <property type="entry name" value="Glyco_trans_1"/>
</dbReference>
<dbReference type="EMBL" id="MSCN01000001">
    <property type="protein sequence ID" value="PQJ79218.1"/>
    <property type="molecule type" value="Genomic_DNA"/>
</dbReference>
<proteinExistence type="predicted"/>
<dbReference type="Pfam" id="PF00534">
    <property type="entry name" value="Glycos_transf_1"/>
    <property type="match status" value="1"/>
</dbReference>
<dbReference type="PANTHER" id="PTHR45947">
    <property type="entry name" value="SULFOQUINOVOSYL TRANSFERASE SQD2"/>
    <property type="match status" value="1"/>
</dbReference>
<evidence type="ECO:0000259" key="1">
    <source>
        <dbReference type="Pfam" id="PF00534"/>
    </source>
</evidence>
<dbReference type="GO" id="GO:0016757">
    <property type="term" value="F:glycosyltransferase activity"/>
    <property type="evidence" value="ECO:0007669"/>
    <property type="project" value="InterPro"/>
</dbReference>
<dbReference type="Proteomes" id="UP000238882">
    <property type="component" value="Unassembled WGS sequence"/>
</dbReference>
<dbReference type="AlphaFoldDB" id="A0A2S7WNN1"/>
<evidence type="ECO:0000313" key="2">
    <source>
        <dbReference type="EMBL" id="PQJ79218.1"/>
    </source>
</evidence>
<gene>
    <name evidence="2" type="ORF">BTO18_08555</name>
</gene>
<name>A0A2S7WNN1_9FLAO</name>
<organism evidence="2 3">
    <name type="scientific">Polaribacter porphyrae</name>
    <dbReference type="NCBI Taxonomy" id="1137780"/>
    <lineage>
        <taxon>Bacteria</taxon>
        <taxon>Pseudomonadati</taxon>
        <taxon>Bacteroidota</taxon>
        <taxon>Flavobacteriia</taxon>
        <taxon>Flavobacteriales</taxon>
        <taxon>Flavobacteriaceae</taxon>
    </lineage>
</organism>
<dbReference type="Gene3D" id="3.40.50.2000">
    <property type="entry name" value="Glycogen Phosphorylase B"/>
    <property type="match status" value="2"/>
</dbReference>
<dbReference type="CDD" id="cd03801">
    <property type="entry name" value="GT4_PimA-like"/>
    <property type="match status" value="1"/>
</dbReference>
<accession>A0A2S7WNN1</accession>
<feature type="domain" description="Glycosyl transferase family 1" evidence="1">
    <location>
        <begin position="195"/>
        <end position="352"/>
    </location>
</feature>
<evidence type="ECO:0000313" key="3">
    <source>
        <dbReference type="Proteomes" id="UP000238882"/>
    </source>
</evidence>